<dbReference type="VEuPathDB" id="FungiDB:I7I51_07103"/>
<gene>
    <name evidence="2" type="ORF">I7I51_07103</name>
</gene>
<reference evidence="2" key="1">
    <citation type="submission" date="2021-01" db="EMBL/GenBank/DDBJ databases">
        <title>Chromosome-level genome assembly of a human fungal pathogen reveals clustering of transcriptionally co-regulated genes.</title>
        <authorList>
            <person name="Voorhies M."/>
            <person name="Cohen S."/>
            <person name="Shea T.P."/>
            <person name="Petrus S."/>
            <person name="Munoz J.F."/>
            <person name="Poplawski S."/>
            <person name="Goldman W.E."/>
            <person name="Michael T."/>
            <person name="Cuomo C.A."/>
            <person name="Sil A."/>
            <person name="Beyhan S."/>
        </authorList>
    </citation>
    <scope>NUCLEOTIDE SEQUENCE</scope>
    <source>
        <strain evidence="2">WU24</strain>
    </source>
</reference>
<sequence>MAVSSHLFAMLRSSGECARLVDFDSTVTLLWTPTAVIILNGSLREHYKVEGIEMGILTSLFQFTLLLGLANAQIVKRPLIKNARDLDESCTRDPNRSCMAGKSLRPNK</sequence>
<evidence type="ECO:0000313" key="3">
    <source>
        <dbReference type="Proteomes" id="UP000663671"/>
    </source>
</evidence>
<proteinExistence type="predicted"/>
<name>A0A8A1MIC5_AJECA</name>
<dbReference type="EMBL" id="CP069115">
    <property type="protein sequence ID" value="QSS66246.1"/>
    <property type="molecule type" value="Genomic_DNA"/>
</dbReference>
<feature type="region of interest" description="Disordered" evidence="1">
    <location>
        <begin position="88"/>
        <end position="108"/>
    </location>
</feature>
<accession>A0A8A1MIC5</accession>
<evidence type="ECO:0000313" key="2">
    <source>
        <dbReference type="EMBL" id="QSS66246.1"/>
    </source>
</evidence>
<evidence type="ECO:0000256" key="1">
    <source>
        <dbReference type="SAM" id="MobiDB-lite"/>
    </source>
</evidence>
<protein>
    <submittedName>
        <fullName evidence="2">Uncharacterized protein</fullName>
    </submittedName>
</protein>
<dbReference type="AlphaFoldDB" id="A0A8A1MIC5"/>
<dbReference type="Proteomes" id="UP000663671">
    <property type="component" value="Chromosome 3"/>
</dbReference>
<organism evidence="2 3">
    <name type="scientific">Ajellomyces capsulatus</name>
    <name type="common">Darling's disease fungus</name>
    <name type="synonym">Histoplasma capsulatum</name>
    <dbReference type="NCBI Taxonomy" id="5037"/>
    <lineage>
        <taxon>Eukaryota</taxon>
        <taxon>Fungi</taxon>
        <taxon>Dikarya</taxon>
        <taxon>Ascomycota</taxon>
        <taxon>Pezizomycotina</taxon>
        <taxon>Eurotiomycetes</taxon>
        <taxon>Eurotiomycetidae</taxon>
        <taxon>Onygenales</taxon>
        <taxon>Ajellomycetaceae</taxon>
        <taxon>Histoplasma</taxon>
    </lineage>
</organism>